<feature type="non-terminal residue" evidence="3">
    <location>
        <position position="1"/>
    </location>
</feature>
<proteinExistence type="predicted"/>
<sequence length="84" mass="8922">TAAVDILKHWGAQHIKYVGIIGAPEGVARLHAEHPDVPIYLAAIDERLTTGIETGPNGSRLPPGYIWPGLGDAGDRQFGTDGPR</sequence>
<feature type="domain" description="Phosphoribosyltransferase" evidence="2">
    <location>
        <begin position="2"/>
        <end position="80"/>
    </location>
</feature>
<dbReference type="Proteomes" id="UP000230538">
    <property type="component" value="Unassembled WGS sequence"/>
</dbReference>
<dbReference type="SUPFAM" id="SSF53271">
    <property type="entry name" value="PRTase-like"/>
    <property type="match status" value="1"/>
</dbReference>
<dbReference type="InterPro" id="IPR000836">
    <property type="entry name" value="PRTase_dom"/>
</dbReference>
<evidence type="ECO:0000259" key="2">
    <source>
        <dbReference type="Pfam" id="PF14681"/>
    </source>
</evidence>
<accession>A0A2M7WXL0</accession>
<protein>
    <recommendedName>
        <fullName evidence="2">Phosphoribosyltransferase domain-containing protein</fullName>
    </recommendedName>
</protein>
<reference evidence="4" key="1">
    <citation type="submission" date="2017-09" db="EMBL/GenBank/DDBJ databases">
        <title>Depth-based differentiation of microbial function through sediment-hosted aquifers and enrichment of novel symbionts in the deep terrestrial subsurface.</title>
        <authorList>
            <person name="Probst A.J."/>
            <person name="Ladd B."/>
            <person name="Jarett J.K."/>
            <person name="Geller-Mcgrath D.E."/>
            <person name="Sieber C.M.K."/>
            <person name="Emerson J.B."/>
            <person name="Anantharaman K."/>
            <person name="Thomas B.C."/>
            <person name="Malmstrom R."/>
            <person name="Stieglmeier M."/>
            <person name="Klingl A."/>
            <person name="Woyke T."/>
            <person name="Ryan C.M."/>
            <person name="Banfield J.F."/>
        </authorList>
    </citation>
    <scope>NUCLEOTIDE SEQUENCE [LARGE SCALE GENOMIC DNA]</scope>
</reference>
<name>A0A2M7WXL0_UNCKA</name>
<feature type="region of interest" description="Disordered" evidence="1">
    <location>
        <begin position="52"/>
        <end position="84"/>
    </location>
</feature>
<comment type="caution">
    <text evidence="3">The sequence shown here is derived from an EMBL/GenBank/DDBJ whole genome shotgun (WGS) entry which is preliminary data.</text>
</comment>
<dbReference type="InterPro" id="IPR029057">
    <property type="entry name" value="PRTase-like"/>
</dbReference>
<dbReference type="AlphaFoldDB" id="A0A2M7WXL0"/>
<dbReference type="Gene3D" id="3.40.50.2020">
    <property type="match status" value="1"/>
</dbReference>
<dbReference type="EMBL" id="PFXB01000077">
    <property type="protein sequence ID" value="PJA37623.1"/>
    <property type="molecule type" value="Genomic_DNA"/>
</dbReference>
<evidence type="ECO:0000256" key="1">
    <source>
        <dbReference type="SAM" id="MobiDB-lite"/>
    </source>
</evidence>
<dbReference type="Pfam" id="PF14681">
    <property type="entry name" value="UPRTase"/>
    <property type="match status" value="1"/>
</dbReference>
<evidence type="ECO:0000313" key="3">
    <source>
        <dbReference type="EMBL" id="PJA37623.1"/>
    </source>
</evidence>
<evidence type="ECO:0000313" key="4">
    <source>
        <dbReference type="Proteomes" id="UP000230538"/>
    </source>
</evidence>
<organism evidence="3 4">
    <name type="scientific">candidate division WWE3 bacterium CG_4_9_14_3_um_filter_43_9</name>
    <dbReference type="NCBI Taxonomy" id="1975082"/>
    <lineage>
        <taxon>Bacteria</taxon>
        <taxon>Katanobacteria</taxon>
    </lineage>
</organism>
<gene>
    <name evidence="3" type="ORF">CO181_02705</name>
</gene>